<dbReference type="PaxDb" id="67767-A0A0J7KME3"/>
<dbReference type="EMBL" id="LBMM01005566">
    <property type="protein sequence ID" value="KMQ91414.1"/>
    <property type="molecule type" value="Genomic_DNA"/>
</dbReference>
<dbReference type="STRING" id="67767.A0A0J7KME3"/>
<evidence type="ECO:0000256" key="2">
    <source>
        <dbReference type="PROSITE-ProRule" id="PRU00176"/>
    </source>
</evidence>
<dbReference type="PROSITE" id="PS50102">
    <property type="entry name" value="RRM"/>
    <property type="match status" value="1"/>
</dbReference>
<dbReference type="InterPro" id="IPR000504">
    <property type="entry name" value="RRM_dom"/>
</dbReference>
<protein>
    <submittedName>
        <fullName evidence="5">Apobec1 complementation factor-like protein</fullName>
    </submittedName>
</protein>
<dbReference type="PANTHER" id="PTHR21245">
    <property type="entry name" value="HETEROGENEOUS NUCLEAR RIBONUCLEOPROTEIN"/>
    <property type="match status" value="1"/>
</dbReference>
<evidence type="ECO:0000256" key="1">
    <source>
        <dbReference type="ARBA" id="ARBA00022884"/>
    </source>
</evidence>
<proteinExistence type="predicted"/>
<organism evidence="5 6">
    <name type="scientific">Lasius niger</name>
    <name type="common">Black garden ant</name>
    <dbReference type="NCBI Taxonomy" id="67767"/>
    <lineage>
        <taxon>Eukaryota</taxon>
        <taxon>Metazoa</taxon>
        <taxon>Ecdysozoa</taxon>
        <taxon>Arthropoda</taxon>
        <taxon>Hexapoda</taxon>
        <taxon>Insecta</taxon>
        <taxon>Pterygota</taxon>
        <taxon>Neoptera</taxon>
        <taxon>Endopterygota</taxon>
        <taxon>Hymenoptera</taxon>
        <taxon>Apocrita</taxon>
        <taxon>Aculeata</taxon>
        <taxon>Formicoidea</taxon>
        <taxon>Formicidae</taxon>
        <taxon>Formicinae</taxon>
        <taxon>Lasius</taxon>
        <taxon>Lasius</taxon>
    </lineage>
</organism>
<dbReference type="InterPro" id="IPR035979">
    <property type="entry name" value="RBD_domain_sf"/>
</dbReference>
<dbReference type="GO" id="GO:0003723">
    <property type="term" value="F:RNA binding"/>
    <property type="evidence" value="ECO:0007669"/>
    <property type="project" value="UniProtKB-UniRule"/>
</dbReference>
<evidence type="ECO:0000313" key="5">
    <source>
        <dbReference type="EMBL" id="KMQ91414.1"/>
    </source>
</evidence>
<gene>
    <name evidence="5" type="ORF">RF55_8725</name>
</gene>
<evidence type="ECO:0000259" key="4">
    <source>
        <dbReference type="PROSITE" id="PS50102"/>
    </source>
</evidence>
<dbReference type="SUPFAM" id="SSF54928">
    <property type="entry name" value="RNA-binding domain, RBD"/>
    <property type="match status" value="1"/>
</dbReference>
<dbReference type="FunFam" id="3.30.70.330:FF:000022">
    <property type="entry name" value="APOBEC1 complementation factor isoform X1"/>
    <property type="match status" value="1"/>
</dbReference>
<evidence type="ECO:0000313" key="6">
    <source>
        <dbReference type="Proteomes" id="UP000036403"/>
    </source>
</evidence>
<feature type="region of interest" description="Disordered" evidence="3">
    <location>
        <begin position="1"/>
        <end position="43"/>
    </location>
</feature>
<feature type="compositionally biased region" description="Basic and acidic residues" evidence="3">
    <location>
        <begin position="1"/>
        <end position="33"/>
    </location>
</feature>
<dbReference type="OrthoDB" id="3800936at2759"/>
<keyword evidence="1 2" id="KW-0694">RNA-binding</keyword>
<evidence type="ECO:0000256" key="3">
    <source>
        <dbReference type="SAM" id="MobiDB-lite"/>
    </source>
</evidence>
<sequence length="390" mass="45438">MSEPRTVPEQESENRAAVAEDHSCVSSRPRPDMKNSVAESRKRKREEYEMQLFGFHSRAVYATLKSVVMESIQSKSKKLCQTLKNHKPYSENLDTLKMNEEQLVKAYYTASLPHLRNIKDVVNKFITVPNNVLADEDKLQRIQYTKVEFVNMSKKLEEFQQRAKRVNGQRWLTTPEVTAGQWKYSKGTEVFLDRLPRDCCDCCEDELEQVSRFLELRLMLDFSGRFAASHMTRGYAFASYETPRIAREACVCLNGYEIRPGHRIDVVKSMDNCRLFFDGVPKNTTKAAIVRARIQAHRFMTELTKMLHDITDIYLYPSAHDHSLNRGFIFIEFKDHRAAAMARCKLILGKVTLWDHEIAMDWADPEPGEPIDKDIMERMSFEFPLKFRLK</sequence>
<comment type="caution">
    <text evidence="5">The sequence shown here is derived from an EMBL/GenBank/DDBJ whole genome shotgun (WGS) entry which is preliminary data.</text>
</comment>
<dbReference type="Proteomes" id="UP000036403">
    <property type="component" value="Unassembled WGS sequence"/>
</dbReference>
<feature type="domain" description="RRM" evidence="4">
    <location>
        <begin position="188"/>
        <end position="271"/>
    </location>
</feature>
<accession>A0A0J7KME3</accession>
<name>A0A0J7KME3_LASNI</name>
<keyword evidence="6" id="KW-1185">Reference proteome</keyword>
<dbReference type="AlphaFoldDB" id="A0A0J7KME3"/>
<dbReference type="Gene3D" id="3.30.70.330">
    <property type="match status" value="2"/>
</dbReference>
<reference evidence="5 6" key="1">
    <citation type="submission" date="2015-04" db="EMBL/GenBank/DDBJ databases">
        <title>Lasius niger genome sequencing.</title>
        <authorList>
            <person name="Konorov E.A."/>
            <person name="Nikitin M.A."/>
            <person name="Kirill M.V."/>
            <person name="Chang P."/>
        </authorList>
    </citation>
    <scope>NUCLEOTIDE SEQUENCE [LARGE SCALE GENOMIC DNA]</scope>
    <source>
        <tissue evidence="5">Whole</tissue>
    </source>
</reference>
<dbReference type="InterPro" id="IPR012677">
    <property type="entry name" value="Nucleotide-bd_a/b_plait_sf"/>
</dbReference>